<dbReference type="AlphaFoldDB" id="A0A1H8V4E8"/>
<dbReference type="OrthoDB" id="8673349at2"/>
<evidence type="ECO:0000313" key="3">
    <source>
        <dbReference type="EMBL" id="SEP10372.1"/>
    </source>
</evidence>
<dbReference type="InterPro" id="IPR032466">
    <property type="entry name" value="Metal_Hydrolase"/>
</dbReference>
<dbReference type="Proteomes" id="UP000198960">
    <property type="component" value="Unassembled WGS sequence"/>
</dbReference>
<dbReference type="EMBL" id="FOEE01000010">
    <property type="protein sequence ID" value="SEP10372.1"/>
    <property type="molecule type" value="Genomic_DNA"/>
</dbReference>
<evidence type="ECO:0000313" key="4">
    <source>
        <dbReference type="Proteomes" id="UP000198960"/>
    </source>
</evidence>
<name>A0A1H8V4E8_9ACTN</name>
<keyword evidence="1" id="KW-0456">Lyase</keyword>
<dbReference type="PANTHER" id="PTHR21240:SF28">
    <property type="entry name" value="ISO-OROTATE DECARBOXYLASE (EUROFUNG)"/>
    <property type="match status" value="1"/>
</dbReference>
<dbReference type="Pfam" id="PF04909">
    <property type="entry name" value="Amidohydro_2"/>
    <property type="match status" value="1"/>
</dbReference>
<keyword evidence="4" id="KW-1185">Reference proteome</keyword>
<dbReference type="InterPro" id="IPR032465">
    <property type="entry name" value="ACMSD"/>
</dbReference>
<sequence length="391" mass="43653">MPELVADLRVIDADTHMTERHDLFTERAPKGYEDRVPHVEKVDGVDMWVIEGTTFGKAGSGGTIDHAGKKHPFRASQGGSWGIDDVHPAAWDPEVRLRLMDELGVHAQVVYPNAIGLGGHNLVNSVADPTLLRLCVELYNDAMAEVQADSGNRLLPMPIMPAWDIDGCVREARRCAEMGMRGVNMTAHPQDSGSPDLGDRAWDPFWEVCAGMELPVHFHIGASQTALSYFGTTYWPSQDDYVKPAIGGASLFLNNSQVLLNSAYSGMFDRHPELKMVSVESGIGWVPFMLEAMDYELEENAPEWFDKLQKRPSEYFRDNWFATFWFEKGNGDLQHLIDTVGEGNVMFETDFPHPTSLHPNPLEIVREQVSALRPETQVKVMGGNAAKLYRI</sequence>
<keyword evidence="3" id="KW-0378">Hydrolase</keyword>
<gene>
    <name evidence="3" type="ORF">SAMN05660991_03291</name>
</gene>
<proteinExistence type="predicted"/>
<dbReference type="SUPFAM" id="SSF51556">
    <property type="entry name" value="Metallo-dependent hydrolases"/>
    <property type="match status" value="1"/>
</dbReference>
<dbReference type="InterPro" id="IPR006680">
    <property type="entry name" value="Amidohydro-rel"/>
</dbReference>
<protein>
    <submittedName>
        <fullName evidence="3">Predicted metal-dependent hydrolase, TIM-barrel fold</fullName>
    </submittedName>
</protein>
<dbReference type="GO" id="GO:0016831">
    <property type="term" value="F:carboxy-lyase activity"/>
    <property type="evidence" value="ECO:0007669"/>
    <property type="project" value="InterPro"/>
</dbReference>
<accession>A0A1H8V4E8</accession>
<evidence type="ECO:0000259" key="2">
    <source>
        <dbReference type="Pfam" id="PF04909"/>
    </source>
</evidence>
<dbReference type="GO" id="GO:0016787">
    <property type="term" value="F:hydrolase activity"/>
    <property type="evidence" value="ECO:0007669"/>
    <property type="project" value="UniProtKB-KW"/>
</dbReference>
<organism evidence="3 4">
    <name type="scientific">Trujillonella endophytica</name>
    <dbReference type="NCBI Taxonomy" id="673521"/>
    <lineage>
        <taxon>Bacteria</taxon>
        <taxon>Bacillati</taxon>
        <taxon>Actinomycetota</taxon>
        <taxon>Actinomycetes</taxon>
        <taxon>Geodermatophilales</taxon>
        <taxon>Geodermatophilaceae</taxon>
        <taxon>Trujillonella</taxon>
    </lineage>
</organism>
<dbReference type="RefSeq" id="WP_091945741.1">
    <property type="nucleotide sequence ID" value="NZ_FOEE01000010.1"/>
</dbReference>
<dbReference type="Gene3D" id="3.20.20.140">
    <property type="entry name" value="Metal-dependent hydrolases"/>
    <property type="match status" value="1"/>
</dbReference>
<evidence type="ECO:0000256" key="1">
    <source>
        <dbReference type="ARBA" id="ARBA00023239"/>
    </source>
</evidence>
<dbReference type="STRING" id="673521.SAMN05660991_03291"/>
<dbReference type="PANTHER" id="PTHR21240">
    <property type="entry name" value="2-AMINO-3-CARBOXYLMUCONATE-6-SEMIALDEHYDE DECARBOXYLASE"/>
    <property type="match status" value="1"/>
</dbReference>
<reference evidence="4" key="1">
    <citation type="submission" date="2016-10" db="EMBL/GenBank/DDBJ databases">
        <authorList>
            <person name="Varghese N."/>
            <person name="Submissions S."/>
        </authorList>
    </citation>
    <scope>NUCLEOTIDE SEQUENCE [LARGE SCALE GENOMIC DNA]</scope>
    <source>
        <strain evidence="4">DSM 45413</strain>
    </source>
</reference>
<dbReference type="GO" id="GO:0019748">
    <property type="term" value="P:secondary metabolic process"/>
    <property type="evidence" value="ECO:0007669"/>
    <property type="project" value="TreeGrafter"/>
</dbReference>
<dbReference type="GO" id="GO:0005737">
    <property type="term" value="C:cytoplasm"/>
    <property type="evidence" value="ECO:0007669"/>
    <property type="project" value="TreeGrafter"/>
</dbReference>
<feature type="domain" description="Amidohydrolase-related" evidence="2">
    <location>
        <begin position="11"/>
        <end position="391"/>
    </location>
</feature>